<evidence type="ECO:0000313" key="3">
    <source>
        <dbReference type="EMBL" id="GAA3702020.1"/>
    </source>
</evidence>
<evidence type="ECO:0000313" key="4">
    <source>
        <dbReference type="Proteomes" id="UP001501536"/>
    </source>
</evidence>
<comment type="caution">
    <text evidence="3">The sequence shown here is derived from an EMBL/GenBank/DDBJ whole genome shotgun (WGS) entry which is preliminary data.</text>
</comment>
<keyword evidence="2" id="KW-1133">Transmembrane helix</keyword>
<keyword evidence="2" id="KW-0812">Transmembrane</keyword>
<feature type="transmembrane region" description="Helical" evidence="2">
    <location>
        <begin position="27"/>
        <end position="47"/>
    </location>
</feature>
<gene>
    <name evidence="3" type="ORF">GCM10022377_14590</name>
</gene>
<organism evidence="3 4">
    <name type="scientific">Zhihengliuella alba</name>
    <dbReference type="NCBI Taxonomy" id="547018"/>
    <lineage>
        <taxon>Bacteria</taxon>
        <taxon>Bacillati</taxon>
        <taxon>Actinomycetota</taxon>
        <taxon>Actinomycetes</taxon>
        <taxon>Micrococcales</taxon>
        <taxon>Micrococcaceae</taxon>
        <taxon>Zhihengliuella</taxon>
    </lineage>
</organism>
<feature type="transmembrane region" description="Helical" evidence="2">
    <location>
        <begin position="112"/>
        <end position="136"/>
    </location>
</feature>
<name>A0ABP7D8B1_9MICC</name>
<accession>A0ABP7D8B1</accession>
<feature type="region of interest" description="Disordered" evidence="1">
    <location>
        <begin position="1"/>
        <end position="22"/>
    </location>
</feature>
<dbReference type="Proteomes" id="UP001501536">
    <property type="component" value="Unassembled WGS sequence"/>
</dbReference>
<evidence type="ECO:0000256" key="2">
    <source>
        <dbReference type="SAM" id="Phobius"/>
    </source>
</evidence>
<keyword evidence="2" id="KW-0472">Membrane</keyword>
<proteinExistence type="predicted"/>
<keyword evidence="4" id="KW-1185">Reference proteome</keyword>
<feature type="transmembrane region" description="Helical" evidence="2">
    <location>
        <begin position="82"/>
        <end position="100"/>
    </location>
</feature>
<reference evidence="4" key="1">
    <citation type="journal article" date="2019" name="Int. J. Syst. Evol. Microbiol.">
        <title>The Global Catalogue of Microorganisms (GCM) 10K type strain sequencing project: providing services to taxonomists for standard genome sequencing and annotation.</title>
        <authorList>
            <consortium name="The Broad Institute Genomics Platform"/>
            <consortium name="The Broad Institute Genome Sequencing Center for Infectious Disease"/>
            <person name="Wu L."/>
            <person name="Ma J."/>
        </authorList>
    </citation>
    <scope>NUCLEOTIDE SEQUENCE [LARGE SCALE GENOMIC DNA]</scope>
    <source>
        <strain evidence="4">JCM 16961</strain>
    </source>
</reference>
<feature type="transmembrane region" description="Helical" evidence="2">
    <location>
        <begin position="148"/>
        <end position="168"/>
    </location>
</feature>
<protein>
    <submittedName>
        <fullName evidence="3">Uncharacterized protein</fullName>
    </submittedName>
</protein>
<evidence type="ECO:0000256" key="1">
    <source>
        <dbReference type="SAM" id="MobiDB-lite"/>
    </source>
</evidence>
<sequence>MLAGQQGTRVETGESGMGRAPERRRGAALAAGLGLLVVTAYAVVGALQTLVWNPSAAVPGAGLGEIYAGVERADESMNAPLVVAWAVLVWIAAAAVLWGARRPDSGVRRAVILDLLLIALAGPAHWVASFGAGMAVADTFGTSGGDHAPWAAVLYGISAAALVAFAVVRLGQRPGAAGASPAPSAAAS</sequence>
<dbReference type="EMBL" id="BAABCJ010000002">
    <property type="protein sequence ID" value="GAA3702020.1"/>
    <property type="molecule type" value="Genomic_DNA"/>
</dbReference>